<feature type="transmembrane region" description="Helical" evidence="6">
    <location>
        <begin position="15"/>
        <end position="46"/>
    </location>
</feature>
<evidence type="ECO:0000256" key="1">
    <source>
        <dbReference type="ARBA" id="ARBA00004651"/>
    </source>
</evidence>
<keyword evidence="4 6" id="KW-1133">Transmembrane helix</keyword>
<evidence type="ECO:0000313" key="8">
    <source>
        <dbReference type="Proteomes" id="UP000501466"/>
    </source>
</evidence>
<keyword evidence="3 6" id="KW-0812">Transmembrane</keyword>
<dbReference type="InterPro" id="IPR005598">
    <property type="entry name" value="ATP_synth_I"/>
</dbReference>
<evidence type="ECO:0000256" key="2">
    <source>
        <dbReference type="ARBA" id="ARBA00022475"/>
    </source>
</evidence>
<keyword evidence="8" id="KW-1185">Reference proteome</keyword>
<dbReference type="EMBL" id="AP021888">
    <property type="protein sequence ID" value="BBP42394.1"/>
    <property type="molecule type" value="Genomic_DNA"/>
</dbReference>
<reference evidence="8" key="1">
    <citation type="submission" date="2019-11" db="EMBL/GenBank/DDBJ databases">
        <title>Isolation and characterization of two novel species in the genus Thiomicrorhabdus.</title>
        <authorList>
            <person name="Mochizuki J."/>
            <person name="Kojima H."/>
            <person name="Fukui M."/>
        </authorList>
    </citation>
    <scope>NUCLEOTIDE SEQUENCE [LARGE SCALE GENOMIC DNA]</scope>
    <source>
        <strain evidence="8">AkT22</strain>
    </source>
</reference>
<keyword evidence="5 6" id="KW-0472">Membrane</keyword>
<evidence type="ECO:0000256" key="6">
    <source>
        <dbReference type="SAM" id="Phobius"/>
    </source>
</evidence>
<gene>
    <name evidence="7" type="ORF">THMIRHAT_01400</name>
</gene>
<organism evidence="7 8">
    <name type="scientific">Thiosulfativibrio zosterae</name>
    <dbReference type="NCBI Taxonomy" id="2675053"/>
    <lineage>
        <taxon>Bacteria</taxon>
        <taxon>Pseudomonadati</taxon>
        <taxon>Pseudomonadota</taxon>
        <taxon>Gammaproteobacteria</taxon>
        <taxon>Thiotrichales</taxon>
        <taxon>Piscirickettsiaceae</taxon>
        <taxon>Thiosulfativibrio</taxon>
    </lineage>
</organism>
<dbReference type="GO" id="GO:0005886">
    <property type="term" value="C:plasma membrane"/>
    <property type="evidence" value="ECO:0007669"/>
    <property type="project" value="UniProtKB-SubCell"/>
</dbReference>
<evidence type="ECO:0000256" key="5">
    <source>
        <dbReference type="ARBA" id="ARBA00023136"/>
    </source>
</evidence>
<feature type="transmembrane region" description="Helical" evidence="6">
    <location>
        <begin position="67"/>
        <end position="90"/>
    </location>
</feature>
<evidence type="ECO:0000256" key="3">
    <source>
        <dbReference type="ARBA" id="ARBA00022692"/>
    </source>
</evidence>
<proteinExistence type="predicted"/>
<evidence type="ECO:0000313" key="7">
    <source>
        <dbReference type="EMBL" id="BBP42394.1"/>
    </source>
</evidence>
<sequence>MQVKNLSNTLKIQGILGLVMVVIFATQGSVWAAVYGLFIGLFNALLLGITFKKANEKSAENPKSGILVLYLSAVIRFILLAVLFILGLQLFKLDPLAVVLTFVVMQIGQVFNLKGKQRLTD</sequence>
<dbReference type="KEGG" id="tzo:THMIRHAT_01400"/>
<evidence type="ECO:0008006" key="9">
    <source>
        <dbReference type="Google" id="ProtNLM"/>
    </source>
</evidence>
<dbReference type="RefSeq" id="WP_173289784.1">
    <property type="nucleotide sequence ID" value="NZ_AP021888.1"/>
</dbReference>
<dbReference type="Proteomes" id="UP000501466">
    <property type="component" value="Chromosome"/>
</dbReference>
<feature type="transmembrane region" description="Helical" evidence="6">
    <location>
        <begin position="96"/>
        <end position="113"/>
    </location>
</feature>
<comment type="subcellular location">
    <subcellularLocation>
        <location evidence="1">Cell membrane</location>
        <topology evidence="1">Multi-pass membrane protein</topology>
    </subcellularLocation>
</comment>
<keyword evidence="2" id="KW-1003">Cell membrane</keyword>
<protein>
    <recommendedName>
        <fullName evidence="9">ATP synthase subunit I</fullName>
    </recommendedName>
</protein>
<accession>A0A6F8PK07</accession>
<evidence type="ECO:0000256" key="4">
    <source>
        <dbReference type="ARBA" id="ARBA00022989"/>
    </source>
</evidence>
<dbReference type="Pfam" id="PF03899">
    <property type="entry name" value="ATP-synt_I"/>
    <property type="match status" value="1"/>
</dbReference>
<name>A0A6F8PK07_9GAMM</name>
<dbReference type="AlphaFoldDB" id="A0A6F8PK07"/>